<reference evidence="1 2" key="1">
    <citation type="submission" date="2018-06" db="EMBL/GenBank/DDBJ databases">
        <authorList>
            <consortium name="Pathogen Informatics"/>
            <person name="Doyle S."/>
        </authorList>
    </citation>
    <scope>NUCLEOTIDE SEQUENCE [LARGE SCALE GENOMIC DNA]</scope>
    <source>
        <strain evidence="1 2">NCTC5664</strain>
    </source>
</reference>
<dbReference type="GO" id="GO:0016301">
    <property type="term" value="F:kinase activity"/>
    <property type="evidence" value="ECO:0007669"/>
    <property type="project" value="UniProtKB-KW"/>
</dbReference>
<dbReference type="EMBL" id="UHAQ01000002">
    <property type="protein sequence ID" value="SUK43533.1"/>
    <property type="molecule type" value="Genomic_DNA"/>
</dbReference>
<dbReference type="EC" id="2.7.6.5" evidence="1"/>
<protein>
    <submittedName>
        <fullName evidence="1">GTP pyrophosphokinase ywaC</fullName>
        <ecNumber evidence="1">2.7.6.5</ecNumber>
    </submittedName>
</protein>
<evidence type="ECO:0000313" key="1">
    <source>
        <dbReference type="EMBL" id="SUK43533.1"/>
    </source>
</evidence>
<keyword evidence="1" id="KW-0418">Kinase</keyword>
<dbReference type="GO" id="GO:0008728">
    <property type="term" value="F:GTP diphosphokinase activity"/>
    <property type="evidence" value="ECO:0007669"/>
    <property type="project" value="UniProtKB-EC"/>
</dbReference>
<keyword evidence="1" id="KW-0808">Transferase</keyword>
<dbReference type="Proteomes" id="UP000254502">
    <property type="component" value="Unassembled WGS sequence"/>
</dbReference>
<organism evidence="1 2">
    <name type="scientific">Staphylococcus aureus</name>
    <dbReference type="NCBI Taxonomy" id="1280"/>
    <lineage>
        <taxon>Bacteria</taxon>
        <taxon>Bacillati</taxon>
        <taxon>Bacillota</taxon>
        <taxon>Bacilli</taxon>
        <taxon>Bacillales</taxon>
        <taxon>Staphylococcaceae</taxon>
        <taxon>Staphylococcus</taxon>
    </lineage>
</organism>
<accession>A0A380DQ29</accession>
<gene>
    <name evidence="1" type="primary">ywaC_1</name>
    <name evidence="1" type="ORF">NCTC5664_01289</name>
</gene>
<dbReference type="AlphaFoldDB" id="A0A380DQ29"/>
<name>A0A380DQ29_STAAU</name>
<proteinExistence type="predicted"/>
<evidence type="ECO:0000313" key="2">
    <source>
        <dbReference type="Proteomes" id="UP000254502"/>
    </source>
</evidence>
<sequence>MYVDRKPSLYLEDLRHDFKNSLSKFEMVMKHLIRY</sequence>